<keyword evidence="1" id="KW-0472">Membrane</keyword>
<dbReference type="EMBL" id="RWJN01000398">
    <property type="protein sequence ID" value="TCD62145.1"/>
    <property type="molecule type" value="Genomic_DNA"/>
</dbReference>
<dbReference type="Proteomes" id="UP000292702">
    <property type="component" value="Unassembled WGS sequence"/>
</dbReference>
<feature type="domain" description="DUF6534" evidence="2">
    <location>
        <begin position="170"/>
        <end position="253"/>
    </location>
</feature>
<dbReference type="PANTHER" id="PTHR40465">
    <property type="entry name" value="CHROMOSOME 1, WHOLE GENOME SHOTGUN SEQUENCE"/>
    <property type="match status" value="1"/>
</dbReference>
<dbReference type="OrthoDB" id="2801815at2759"/>
<evidence type="ECO:0000256" key="1">
    <source>
        <dbReference type="SAM" id="Phobius"/>
    </source>
</evidence>
<feature type="transmembrane region" description="Helical" evidence="1">
    <location>
        <begin position="12"/>
        <end position="36"/>
    </location>
</feature>
<dbReference type="AlphaFoldDB" id="A0A4R0RA23"/>
<dbReference type="PANTHER" id="PTHR40465:SF1">
    <property type="entry name" value="DUF6534 DOMAIN-CONTAINING PROTEIN"/>
    <property type="match status" value="1"/>
</dbReference>
<dbReference type="Pfam" id="PF20152">
    <property type="entry name" value="DUF6534"/>
    <property type="match status" value="1"/>
</dbReference>
<keyword evidence="4" id="KW-1185">Reference proteome</keyword>
<protein>
    <recommendedName>
        <fullName evidence="2">DUF6534 domain-containing protein</fullName>
    </recommendedName>
</protein>
<keyword evidence="1" id="KW-0812">Transmembrane</keyword>
<dbReference type="InterPro" id="IPR045339">
    <property type="entry name" value="DUF6534"/>
</dbReference>
<feature type="transmembrane region" description="Helical" evidence="1">
    <location>
        <begin position="206"/>
        <end position="226"/>
    </location>
</feature>
<evidence type="ECO:0000313" key="4">
    <source>
        <dbReference type="Proteomes" id="UP000292702"/>
    </source>
</evidence>
<feature type="transmembrane region" description="Helical" evidence="1">
    <location>
        <begin position="85"/>
        <end position="109"/>
    </location>
</feature>
<evidence type="ECO:0000259" key="2">
    <source>
        <dbReference type="Pfam" id="PF20152"/>
    </source>
</evidence>
<feature type="transmembrane region" description="Helical" evidence="1">
    <location>
        <begin position="161"/>
        <end position="185"/>
    </location>
</feature>
<reference evidence="3 4" key="1">
    <citation type="submission" date="2018-11" db="EMBL/GenBank/DDBJ databases">
        <title>Genome assembly of Steccherinum ochraceum LE-BIN_3174, the white-rot fungus of the Steccherinaceae family (The Residual Polyporoid clade, Polyporales, Basidiomycota).</title>
        <authorList>
            <person name="Fedorova T.V."/>
            <person name="Glazunova O.A."/>
            <person name="Landesman E.O."/>
            <person name="Moiseenko K.V."/>
            <person name="Psurtseva N.V."/>
            <person name="Savinova O.S."/>
            <person name="Shakhova N.V."/>
            <person name="Tyazhelova T.V."/>
            <person name="Vasina D.V."/>
        </authorList>
    </citation>
    <scope>NUCLEOTIDE SEQUENCE [LARGE SCALE GENOMIC DNA]</scope>
    <source>
        <strain evidence="3 4">LE-BIN_3174</strain>
    </source>
</reference>
<accession>A0A4R0RA23</accession>
<name>A0A4R0RA23_9APHY</name>
<dbReference type="STRING" id="92696.A0A4R0RA23"/>
<proteinExistence type="predicted"/>
<gene>
    <name evidence="3" type="ORF">EIP91_007297</name>
</gene>
<evidence type="ECO:0000313" key="3">
    <source>
        <dbReference type="EMBL" id="TCD62145.1"/>
    </source>
</evidence>
<keyword evidence="1" id="KW-1133">Transmembrane helix</keyword>
<feature type="transmembrane region" description="Helical" evidence="1">
    <location>
        <begin position="121"/>
        <end position="141"/>
    </location>
</feature>
<feature type="transmembrane region" description="Helical" evidence="1">
    <location>
        <begin position="48"/>
        <end position="73"/>
    </location>
</feature>
<comment type="caution">
    <text evidence="3">The sequence shown here is derived from an EMBL/GenBank/DDBJ whole genome shotgun (WGS) entry which is preliminary data.</text>
</comment>
<organism evidence="3 4">
    <name type="scientific">Steccherinum ochraceum</name>
    <dbReference type="NCBI Taxonomy" id="92696"/>
    <lineage>
        <taxon>Eukaryota</taxon>
        <taxon>Fungi</taxon>
        <taxon>Dikarya</taxon>
        <taxon>Basidiomycota</taxon>
        <taxon>Agaricomycotina</taxon>
        <taxon>Agaricomycetes</taxon>
        <taxon>Polyporales</taxon>
        <taxon>Steccherinaceae</taxon>
        <taxon>Steccherinum</taxon>
    </lineage>
</organism>
<sequence length="339" mass="38117">MSALPSVDRFFGGFTVATCLSFILYGIVAVQVYEFILTCTKDPRLVKWVSVIVCVLETLQTSFLLHVLYHYLIRHFGDFEAAQQIVWTVPAAIATERAVVLVVQTYLLLRIWVLSNRSRVLVSFLTLLLAARIAVSIEFLYNYSHVHSWREAFNDHITYAMAVTTLVLGVVTDLALTMAFTYYLLRDRTGFHTTDSVLQSLVRFSVNTGGITFANSMVMLFTYVFVEDSLLSPGFISISSKLYANSFFAILNAGHKLRDRAALLSSYHTPGVQMRNLREMGRTTLRMGTPIDVGILQVQESDANQSQTVVIDGDELPFKISEKYDSSPERPNFGFSVEP</sequence>